<dbReference type="AlphaFoldDB" id="A0AAU8A726"/>
<name>A0AAU8A726_9FIRM</name>
<accession>A0AAU8A726</accession>
<sequence>MKTQTTGTVYHYCSVESFYSILHNKMLRLSDIGKSNDYMERRWLQLFILETAMEEYEKEPFPIAFEKDGTAYSGRGAVEELIRYELKTMGQHWYDDYITYAICFSEKGDVLSQWRGYADDGQGVCIGFRADRISGMLKKNRETGRVDRMFEFARIRYTKAAQKALIRPYIRRLFRYLHTLTGQDGEPSGELIRLLRAVNGESAFCKNPAFSEEREWRLAVNFPIPTTDAYQKFMERQGHVSQNELFSKLKTVVVGKTIKSYVELNLKTLGLDAVTSVRLGPKCRLTKNDVKLFLFSEGVALEGENILTSSATYR</sequence>
<evidence type="ECO:0000313" key="1">
    <source>
        <dbReference type="EMBL" id="XCC61494.1"/>
    </source>
</evidence>
<dbReference type="InterPro" id="IPR021352">
    <property type="entry name" value="DUF2971"/>
</dbReference>
<gene>
    <name evidence="1" type="ORF">PUP29_08115</name>
</gene>
<proteinExistence type="predicted"/>
<organism evidence="1">
    <name type="scientific">Christensenella massiliensis</name>
    <dbReference type="NCBI Taxonomy" id="1805714"/>
    <lineage>
        <taxon>Bacteria</taxon>
        <taxon>Bacillati</taxon>
        <taxon>Bacillota</taxon>
        <taxon>Clostridia</taxon>
        <taxon>Christensenellales</taxon>
        <taxon>Christensenellaceae</taxon>
        <taxon>Christensenella</taxon>
    </lineage>
</organism>
<protein>
    <submittedName>
        <fullName evidence="1">DUF2971 domain-containing protein</fullName>
    </submittedName>
</protein>
<dbReference type="EMBL" id="CP117826">
    <property type="protein sequence ID" value="XCC61494.1"/>
    <property type="molecule type" value="Genomic_DNA"/>
</dbReference>
<dbReference type="RefSeq" id="WP_353422950.1">
    <property type="nucleotide sequence ID" value="NZ_CP117826.1"/>
</dbReference>
<reference evidence="1" key="1">
    <citation type="submission" date="2023-02" db="EMBL/GenBank/DDBJ databases">
        <title>Gut commensal Christensenella minuta modulates host metabolism via a new class of secondary bile acids.</title>
        <authorList>
            <person name="Liu C."/>
        </authorList>
    </citation>
    <scope>NUCLEOTIDE SEQUENCE</scope>
    <source>
        <strain evidence="1">CA70</strain>
    </source>
</reference>
<dbReference type="Pfam" id="PF11185">
    <property type="entry name" value="DUF2971"/>
    <property type="match status" value="1"/>
</dbReference>